<name>A0A2K2CH22_BRADI</name>
<dbReference type="EMBL" id="CM000884">
    <property type="protein sequence ID" value="PNT61334.1"/>
    <property type="molecule type" value="Genomic_DNA"/>
</dbReference>
<organism evidence="2">
    <name type="scientific">Brachypodium distachyon</name>
    <name type="common">Purple false brome</name>
    <name type="synonym">Trachynia distachya</name>
    <dbReference type="NCBI Taxonomy" id="15368"/>
    <lineage>
        <taxon>Eukaryota</taxon>
        <taxon>Viridiplantae</taxon>
        <taxon>Streptophyta</taxon>
        <taxon>Embryophyta</taxon>
        <taxon>Tracheophyta</taxon>
        <taxon>Spermatophyta</taxon>
        <taxon>Magnoliopsida</taxon>
        <taxon>Liliopsida</taxon>
        <taxon>Poales</taxon>
        <taxon>Poaceae</taxon>
        <taxon>BOP clade</taxon>
        <taxon>Pooideae</taxon>
        <taxon>Stipodae</taxon>
        <taxon>Brachypodieae</taxon>
        <taxon>Brachypodium</taxon>
    </lineage>
</organism>
<dbReference type="InParanoid" id="A0A2K2CH22"/>
<dbReference type="Pfam" id="PF00646">
    <property type="entry name" value="F-box"/>
    <property type="match status" value="1"/>
</dbReference>
<dbReference type="AlphaFoldDB" id="A0A2K2CH22"/>
<dbReference type="EnsemblPlants" id="PNT61334">
    <property type="protein sequence ID" value="PNT61334"/>
    <property type="gene ID" value="BRADI_5g13942v3"/>
</dbReference>
<keyword evidence="4" id="KW-1185">Reference proteome</keyword>
<dbReference type="Proteomes" id="UP000008810">
    <property type="component" value="Chromosome 5"/>
</dbReference>
<evidence type="ECO:0000313" key="4">
    <source>
        <dbReference type="Proteomes" id="UP000008810"/>
    </source>
</evidence>
<reference evidence="2 3" key="1">
    <citation type="journal article" date="2010" name="Nature">
        <title>Genome sequencing and analysis of the model grass Brachypodium distachyon.</title>
        <authorList>
            <consortium name="International Brachypodium Initiative"/>
        </authorList>
    </citation>
    <scope>NUCLEOTIDE SEQUENCE [LARGE SCALE GENOMIC DNA]</scope>
    <source>
        <strain evidence="2 3">Bd21</strain>
    </source>
</reference>
<dbReference type="InterPro" id="IPR036047">
    <property type="entry name" value="F-box-like_dom_sf"/>
</dbReference>
<protein>
    <recommendedName>
        <fullName evidence="1">F-box domain-containing protein</fullName>
    </recommendedName>
</protein>
<evidence type="ECO:0000313" key="3">
    <source>
        <dbReference type="EnsemblPlants" id="PNT61334"/>
    </source>
</evidence>
<reference evidence="3" key="3">
    <citation type="submission" date="2018-08" db="UniProtKB">
        <authorList>
            <consortium name="EnsemblPlants"/>
        </authorList>
    </citation>
    <scope>IDENTIFICATION</scope>
    <source>
        <strain evidence="3">cv. Bd21</strain>
    </source>
</reference>
<accession>A0A2K2CH22</accession>
<dbReference type="InterPro" id="IPR001810">
    <property type="entry name" value="F-box_dom"/>
</dbReference>
<reference evidence="2" key="2">
    <citation type="submission" date="2017-06" db="EMBL/GenBank/DDBJ databases">
        <title>WGS assembly of Brachypodium distachyon.</title>
        <authorList>
            <consortium name="The International Brachypodium Initiative"/>
            <person name="Lucas S."/>
            <person name="Harmon-Smith M."/>
            <person name="Lail K."/>
            <person name="Tice H."/>
            <person name="Grimwood J."/>
            <person name="Bruce D."/>
            <person name="Barry K."/>
            <person name="Shu S."/>
            <person name="Lindquist E."/>
            <person name="Wang M."/>
            <person name="Pitluck S."/>
            <person name="Vogel J.P."/>
            <person name="Garvin D.F."/>
            <person name="Mockler T.C."/>
            <person name="Schmutz J."/>
            <person name="Rokhsar D."/>
            <person name="Bevan M.W."/>
        </authorList>
    </citation>
    <scope>NUCLEOTIDE SEQUENCE</scope>
    <source>
        <strain evidence="2">Bd21</strain>
    </source>
</reference>
<proteinExistence type="predicted"/>
<dbReference type="SUPFAM" id="SSF81383">
    <property type="entry name" value="F-box domain"/>
    <property type="match status" value="1"/>
</dbReference>
<sequence>MAAVSDARSKGVDQEEHWISKLPDDVLVSVLNRLDVRCAVRSGILSRQWRHLPVEIPNIVLDVEDYELTVDEFKSTLSDKARDNMAVAKAARTMLRPLRVLRLGFYVVRVESAGIVGAVDDAIAHGCSIAKAAFEILADKTEFMCKDKDLTRHATSSCLTSTLIPTPSPAWSLHLESVKLGQSDISSVLATYEMLESFSLLNCDAGRHTVLALEYRQITALLLVMCRCDSIELKWLSELVKLTCESWLTSQSGEPLLFGHVPLLGKLALSTNCNFLVHNT</sequence>
<evidence type="ECO:0000313" key="2">
    <source>
        <dbReference type="EMBL" id="PNT61334.1"/>
    </source>
</evidence>
<dbReference type="Gramene" id="PNT61334">
    <property type="protein sequence ID" value="PNT61334"/>
    <property type="gene ID" value="BRADI_5g13942v3"/>
</dbReference>
<dbReference type="InterPro" id="IPR044997">
    <property type="entry name" value="F-box_plant"/>
</dbReference>
<gene>
    <name evidence="2" type="ORF">BRADI_5g13942v3</name>
</gene>
<dbReference type="PANTHER" id="PTHR32153">
    <property type="entry name" value="OJ000223_09.16 PROTEIN"/>
    <property type="match status" value="1"/>
</dbReference>
<dbReference type="STRING" id="15368.A0A2K2CH22"/>
<dbReference type="OrthoDB" id="596007at2759"/>
<feature type="domain" description="F-box" evidence="1">
    <location>
        <begin position="19"/>
        <end position="52"/>
    </location>
</feature>
<evidence type="ECO:0000259" key="1">
    <source>
        <dbReference type="Pfam" id="PF00646"/>
    </source>
</evidence>